<gene>
    <name evidence="2" type="ORF">E1286_18515</name>
</gene>
<keyword evidence="1" id="KW-0472">Membrane</keyword>
<comment type="caution">
    <text evidence="2">The sequence shown here is derived from an EMBL/GenBank/DDBJ whole genome shotgun (WGS) entry which is preliminary data.</text>
</comment>
<accession>A0A4R4YPW1</accession>
<keyword evidence="1" id="KW-1133">Transmembrane helix</keyword>
<evidence type="ECO:0000256" key="1">
    <source>
        <dbReference type="SAM" id="Phobius"/>
    </source>
</evidence>
<reference evidence="2 3" key="1">
    <citation type="submission" date="2019-03" db="EMBL/GenBank/DDBJ databases">
        <title>Draft genome sequences of novel Actinobacteria.</title>
        <authorList>
            <person name="Sahin N."/>
            <person name="Ay H."/>
            <person name="Saygin H."/>
        </authorList>
    </citation>
    <scope>NUCLEOTIDE SEQUENCE [LARGE SCALE GENOMIC DNA]</scope>
    <source>
        <strain evidence="2 3">CH32</strain>
    </source>
</reference>
<feature type="transmembrane region" description="Helical" evidence="1">
    <location>
        <begin position="186"/>
        <end position="203"/>
    </location>
</feature>
<evidence type="ECO:0000313" key="3">
    <source>
        <dbReference type="Proteomes" id="UP000295302"/>
    </source>
</evidence>
<feature type="transmembrane region" description="Helical" evidence="1">
    <location>
        <begin position="209"/>
        <end position="230"/>
    </location>
</feature>
<dbReference type="EMBL" id="SMKQ01000050">
    <property type="protein sequence ID" value="TDD47143.1"/>
    <property type="molecule type" value="Genomic_DNA"/>
</dbReference>
<evidence type="ECO:0008006" key="4">
    <source>
        <dbReference type="Google" id="ProtNLM"/>
    </source>
</evidence>
<keyword evidence="3" id="KW-1185">Reference proteome</keyword>
<feature type="transmembrane region" description="Helical" evidence="1">
    <location>
        <begin position="106"/>
        <end position="130"/>
    </location>
</feature>
<name>A0A4R4YPW1_9ACTN</name>
<dbReference type="OrthoDB" id="3404770at2"/>
<dbReference type="AlphaFoldDB" id="A0A4R4YPW1"/>
<feature type="transmembrane region" description="Helical" evidence="1">
    <location>
        <begin position="26"/>
        <end position="47"/>
    </location>
</feature>
<keyword evidence="1" id="KW-0812">Transmembrane</keyword>
<organism evidence="2 3">
    <name type="scientific">Nonomuraea terrae</name>
    <dbReference type="NCBI Taxonomy" id="2530383"/>
    <lineage>
        <taxon>Bacteria</taxon>
        <taxon>Bacillati</taxon>
        <taxon>Actinomycetota</taxon>
        <taxon>Actinomycetes</taxon>
        <taxon>Streptosporangiales</taxon>
        <taxon>Streptosporangiaceae</taxon>
        <taxon>Nonomuraea</taxon>
    </lineage>
</organism>
<feature type="transmembrane region" description="Helical" evidence="1">
    <location>
        <begin position="150"/>
        <end position="179"/>
    </location>
</feature>
<proteinExistence type="predicted"/>
<feature type="transmembrane region" description="Helical" evidence="1">
    <location>
        <begin position="72"/>
        <end position="94"/>
    </location>
</feature>
<evidence type="ECO:0000313" key="2">
    <source>
        <dbReference type="EMBL" id="TDD47143.1"/>
    </source>
</evidence>
<dbReference type="RefSeq" id="WP_132614137.1">
    <property type="nucleotide sequence ID" value="NZ_SMKQ01000050.1"/>
</dbReference>
<protein>
    <recommendedName>
        <fullName evidence="4">DUF4386 family protein</fullName>
    </recommendedName>
</protein>
<sequence>MTASELAGTAMPPPAPAAASAPRRTAVVGLFVLLLVSLAARTCFAFWEPPFDGTVRYDDVRALGGAYWQMNLYLGGPGYAISWVATAIFIVMLAHGRGRALNLIGALLSGAGGILFALTITAEALPFAFAADPMVLPESEGRELFDILNAHLGLLVPAIVGTQIAISAGVLTALIGTLLSKAMPRWLSIAGIVYVIMFVALPAETSGPVAAAIAYLLQVTLVAAIGWFGLRAALGRR</sequence>
<dbReference type="Proteomes" id="UP000295302">
    <property type="component" value="Unassembled WGS sequence"/>
</dbReference>